<evidence type="ECO:0000256" key="2">
    <source>
        <dbReference type="ARBA" id="ARBA00022737"/>
    </source>
</evidence>
<keyword evidence="2" id="KW-0677">Repeat</keyword>
<dbReference type="SUPFAM" id="SSF50998">
    <property type="entry name" value="Quinoprotein alcohol dehydrogenase-like"/>
    <property type="match status" value="2"/>
</dbReference>
<dbReference type="SUPFAM" id="SSF52540">
    <property type="entry name" value="P-loop containing nucleoside triphosphate hydrolases"/>
    <property type="match status" value="1"/>
</dbReference>
<dbReference type="CDD" id="cd00200">
    <property type="entry name" value="WD40"/>
    <property type="match status" value="2"/>
</dbReference>
<dbReference type="OrthoDB" id="134501at2"/>
<keyword evidence="8" id="KW-1185">Reference proteome</keyword>
<keyword evidence="1 3" id="KW-0853">WD repeat</keyword>
<feature type="repeat" description="WD" evidence="3">
    <location>
        <begin position="980"/>
        <end position="1015"/>
    </location>
</feature>
<gene>
    <name evidence="7" type="ORF">FOY51_08470</name>
</gene>
<dbReference type="PROSITE" id="PS00678">
    <property type="entry name" value="WD_REPEATS_1"/>
    <property type="match status" value="9"/>
</dbReference>
<dbReference type="PRINTS" id="PR00320">
    <property type="entry name" value="GPROTEINBRPT"/>
</dbReference>
<dbReference type="InterPro" id="IPR011047">
    <property type="entry name" value="Quinoprotein_ADH-like_sf"/>
</dbReference>
<name>A0A5A7SFM3_9NOCA</name>
<dbReference type="PROSITE" id="PS50082">
    <property type="entry name" value="WD_REPEATS_2"/>
    <property type="match status" value="12"/>
</dbReference>
<feature type="repeat" description="WD" evidence="3">
    <location>
        <begin position="934"/>
        <end position="975"/>
    </location>
</feature>
<evidence type="ECO:0000256" key="4">
    <source>
        <dbReference type="SAM" id="MobiDB-lite"/>
    </source>
</evidence>
<accession>A0A5A7SFM3</accession>
<keyword evidence="5" id="KW-1133">Transmembrane helix</keyword>
<proteinExistence type="predicted"/>
<dbReference type="EMBL" id="VLNY01000003">
    <property type="protein sequence ID" value="KAA0023433.1"/>
    <property type="molecule type" value="Genomic_DNA"/>
</dbReference>
<dbReference type="InterPro" id="IPR019775">
    <property type="entry name" value="WD40_repeat_CS"/>
</dbReference>
<dbReference type="PANTHER" id="PTHR19848:SF8">
    <property type="entry name" value="F-BOX AND WD REPEAT DOMAIN CONTAINING 7"/>
    <property type="match status" value="1"/>
</dbReference>
<dbReference type="Pfam" id="PF00400">
    <property type="entry name" value="WD40"/>
    <property type="match status" value="12"/>
</dbReference>
<protein>
    <recommendedName>
        <fullName evidence="6">Novel STAND NTPase 1 domain-containing protein</fullName>
    </recommendedName>
</protein>
<dbReference type="InterPro" id="IPR015943">
    <property type="entry name" value="WD40/YVTN_repeat-like_dom_sf"/>
</dbReference>
<feature type="transmembrane region" description="Helical" evidence="5">
    <location>
        <begin position="612"/>
        <end position="637"/>
    </location>
</feature>
<feature type="region of interest" description="Disordered" evidence="4">
    <location>
        <begin position="476"/>
        <end position="495"/>
    </location>
</feature>
<feature type="repeat" description="WD" evidence="3">
    <location>
        <begin position="796"/>
        <end position="837"/>
    </location>
</feature>
<evidence type="ECO:0000256" key="5">
    <source>
        <dbReference type="SAM" id="Phobius"/>
    </source>
</evidence>
<feature type="region of interest" description="Disordered" evidence="4">
    <location>
        <begin position="75"/>
        <end position="99"/>
    </location>
</feature>
<comment type="caution">
    <text evidence="7">The sequence shown here is derived from an EMBL/GenBank/DDBJ whole genome shotgun (WGS) entry which is preliminary data.</text>
</comment>
<feature type="repeat" description="WD" evidence="3">
    <location>
        <begin position="1018"/>
        <end position="1050"/>
    </location>
</feature>
<feature type="compositionally biased region" description="Low complexity" evidence="4">
    <location>
        <begin position="75"/>
        <end position="93"/>
    </location>
</feature>
<dbReference type="Gene3D" id="2.130.10.10">
    <property type="entry name" value="YVTN repeat-like/Quinoprotein amine dehydrogenase"/>
    <property type="match status" value="5"/>
</dbReference>
<keyword evidence="5" id="KW-0472">Membrane</keyword>
<dbReference type="SMART" id="SM00320">
    <property type="entry name" value="WD40"/>
    <property type="match status" value="14"/>
</dbReference>
<reference evidence="7 8" key="1">
    <citation type="submission" date="2019-07" db="EMBL/GenBank/DDBJ databases">
        <title>Rhodococcus cavernicolus sp. nov., isolated from a cave.</title>
        <authorList>
            <person name="Lee S.D."/>
        </authorList>
    </citation>
    <scope>NUCLEOTIDE SEQUENCE [LARGE SCALE GENOMIC DNA]</scope>
    <source>
        <strain evidence="7 8">C1-24</strain>
    </source>
</reference>
<evidence type="ECO:0000256" key="1">
    <source>
        <dbReference type="ARBA" id="ARBA00022574"/>
    </source>
</evidence>
<organism evidence="7 8">
    <name type="scientific">Antrihabitans cavernicola</name>
    <dbReference type="NCBI Taxonomy" id="2495913"/>
    <lineage>
        <taxon>Bacteria</taxon>
        <taxon>Bacillati</taxon>
        <taxon>Actinomycetota</taxon>
        <taxon>Actinomycetes</taxon>
        <taxon>Mycobacteriales</taxon>
        <taxon>Nocardiaceae</taxon>
        <taxon>Antrihabitans</taxon>
    </lineage>
</organism>
<dbReference type="InterPro" id="IPR020472">
    <property type="entry name" value="WD40_PAC1"/>
</dbReference>
<feature type="domain" description="Novel STAND NTPase 1" evidence="6">
    <location>
        <begin position="163"/>
        <end position="563"/>
    </location>
</feature>
<dbReference type="Proteomes" id="UP000322244">
    <property type="component" value="Unassembled WGS sequence"/>
</dbReference>
<dbReference type="InterPro" id="IPR001680">
    <property type="entry name" value="WD40_rpt"/>
</dbReference>
<feature type="repeat" description="WD" evidence="3">
    <location>
        <begin position="1156"/>
        <end position="1197"/>
    </location>
</feature>
<dbReference type="PROSITE" id="PS50294">
    <property type="entry name" value="WD_REPEATS_REGION"/>
    <property type="match status" value="12"/>
</dbReference>
<evidence type="ECO:0000259" key="6">
    <source>
        <dbReference type="Pfam" id="PF20703"/>
    </source>
</evidence>
<dbReference type="InterPro" id="IPR027417">
    <property type="entry name" value="P-loop_NTPase"/>
</dbReference>
<feature type="repeat" description="WD" evidence="3">
    <location>
        <begin position="1202"/>
        <end position="1235"/>
    </location>
</feature>
<dbReference type="Gene3D" id="3.40.50.300">
    <property type="entry name" value="P-loop containing nucleotide triphosphate hydrolases"/>
    <property type="match status" value="1"/>
</dbReference>
<dbReference type="InterPro" id="IPR049052">
    <property type="entry name" value="nSTAND1"/>
</dbReference>
<evidence type="ECO:0000256" key="3">
    <source>
        <dbReference type="PROSITE-ProRule" id="PRU00221"/>
    </source>
</evidence>
<evidence type="ECO:0000313" key="8">
    <source>
        <dbReference type="Proteomes" id="UP000322244"/>
    </source>
</evidence>
<feature type="repeat" description="WD" evidence="3">
    <location>
        <begin position="1248"/>
        <end position="1289"/>
    </location>
</feature>
<feature type="repeat" description="WD" evidence="3">
    <location>
        <begin position="888"/>
        <end position="922"/>
    </location>
</feature>
<feature type="repeat" description="WD" evidence="3">
    <location>
        <begin position="750"/>
        <end position="791"/>
    </location>
</feature>
<feature type="repeat" description="WD" evidence="3">
    <location>
        <begin position="842"/>
        <end position="875"/>
    </location>
</feature>
<feature type="repeat" description="WD" evidence="3">
    <location>
        <begin position="1120"/>
        <end position="1151"/>
    </location>
</feature>
<feature type="repeat" description="WD" evidence="3">
    <location>
        <begin position="704"/>
        <end position="745"/>
    </location>
</feature>
<keyword evidence="5" id="KW-0812">Transmembrane</keyword>
<dbReference type="PANTHER" id="PTHR19848">
    <property type="entry name" value="WD40 REPEAT PROTEIN"/>
    <property type="match status" value="1"/>
</dbReference>
<evidence type="ECO:0000313" key="7">
    <source>
        <dbReference type="EMBL" id="KAA0023433.1"/>
    </source>
</evidence>
<dbReference type="Pfam" id="PF20703">
    <property type="entry name" value="nSTAND1"/>
    <property type="match status" value="1"/>
</dbReference>
<sequence>MSTHPRRRQRHRTISAETAQLRALQWVVRTGRPRGNKGESSVVDPSRDAKGVFAEQFRQLYTAAGEPPLRRIADAAAARSASTGSRRGSTPSAQRISDWKAGTNVPASFEPLLPVLLELIDRTKARDDTVDTRLLEPHRWKRIWESASNGAAAVADEVPAVCPYLGLAAYGPDQADWFFGRTRATQSLVDLAKQSSVDGGIALLIGASGAGKSSLLAAGLIPALARADSSIPGSATWPVVSITPGTTPLATLAAAIPTLQIDSNDVDADAVRAQVRSWGKQQQVLIVVDQGEELFTACPDDAERDAFLAVLAAASENHGDGPPAVVVVGIRADFYARCLEYPELEDALQRRSLALGPMRIAELRDAIAMPAKAVGLKLERGLEDLIIADLCGIGGGQRRRAVYHPGALPLLSHVLAGTWQHRRGNKLTIAGYYAADGVAGSLSATADHVWADLDKPARQAARHILLGLVQIGEDSRDSRRTRNRNDLVGHHNDDPEAAERALEALTKSRLVTVDADSVTLAHEVIIDAWPPLRSWIDEDRAGNLLRQRLEKDADDWNTHSRDRDLLYTGTRLVSAKEWADERSPNALRQVVDEFLAESMQQRRARERRRRNLVGAVAAFALIAFVAAVVAAIAAVAADREGHAAESSRDDAVFRNVLTDSDKLQTEDPSLSAQLDLVAHNLRPDDDAVESRILASQDLALATPMPGHKGSVYTVAYSPNGKVLASASDDKTVRLWDVSDRAHPKQLGQPLTGHTSFLTSAAFSPDGKVLASASGDHTIRLWDVSDPAHAKPLGQPLTRGAGTVYVVAFSPDGRTLAAPNDDHSVALWNVSDPTRPTLLGKPLVGQQAPVRTLAFSPDGRSLATGSDDTTVQLWNMTDLANPVPWGPPLTGFTRAAHSVAFSPDSSKLAAGSDDTTAQLWNVSDPAHPVVLGRPLAAHSAALWTVAFSPDGHILATGSWDGTTKLWNLSDPATPTLEGPALAGGGGAVISVAFSPDGQTLAAGSQEGVVRLWSLSTTVKAGHSDQVKGLGLSADGSVMATASVDGTMQLWDSSDPTGPKRLGRYVLDGRHQVDGLAISPDARTVVVGGGADGKAFLLDTTDRRNVKPITMLQLATRYAYPFAFSPDGSVLVTGNDDNSIQLWDVRDRTKPIRIGAPIDADSGFINDAQFSPDGKILATAGSDDTVKLWDVSDRARVRQLGHELDGHTKAVNSIAFSPDQRTLASTGDDLTIRLWDITDPANGTAIGKPIVAHRSSIHSVAFSPDGRTIASGSDDTTVRLWDVSDRSNPSAIGTSITPPGTQRWLVQFNPAGGSLAGVGEGGAVRLWDLDVAHSIHRICATTATMMTPELWTEHLPQLPYKPPCA</sequence>